<comment type="caution">
    <text evidence="3">The sequence shown here is derived from an EMBL/GenBank/DDBJ whole genome shotgun (WGS) entry which is preliminary data.</text>
</comment>
<evidence type="ECO:0000256" key="1">
    <source>
        <dbReference type="ARBA" id="ARBA00023002"/>
    </source>
</evidence>
<reference evidence="3 4" key="1">
    <citation type="submission" date="2020-06" db="EMBL/GenBank/DDBJ databases">
        <title>Rhizobium sp.nov. isolated from the tomato plant.</title>
        <authorList>
            <person name="Thin K.K."/>
            <person name="Zhang X."/>
            <person name="He S."/>
        </authorList>
    </citation>
    <scope>NUCLEOTIDE SEQUENCE [LARGE SCALE GENOMIC DNA]</scope>
    <source>
        <strain evidence="3 4">DBTS2</strain>
    </source>
</reference>
<organism evidence="3 4">
    <name type="scientific">Mycoplana rhizolycopersici</name>
    <dbReference type="NCBI Taxonomy" id="2746702"/>
    <lineage>
        <taxon>Bacteria</taxon>
        <taxon>Pseudomonadati</taxon>
        <taxon>Pseudomonadota</taxon>
        <taxon>Alphaproteobacteria</taxon>
        <taxon>Hyphomicrobiales</taxon>
        <taxon>Rhizobiaceae</taxon>
        <taxon>Mycoplana</taxon>
    </lineage>
</organism>
<evidence type="ECO:0000259" key="2">
    <source>
        <dbReference type="SMART" id="SM00903"/>
    </source>
</evidence>
<sequence length="201" mass="22286">MTQSDAVQAKDIGKRQLRAYIFFYSFHVSPFATREFVVLDRLLLDPPLYRDAMSRYAGHVQIVTTAFEGERRGVTITAACSVSDNPAMVLACLNVSNPRNEIFRRSGHFALNALAADQVALANIFSGRDPSIPGDRFTEGQWGELVTGSPILNDALASFDCRLTEVKVMATHMVLFGEVLGLTHGPQKPALIYMDRDYRSL</sequence>
<dbReference type="InterPro" id="IPR050268">
    <property type="entry name" value="NADH-dep_flavin_reductase"/>
</dbReference>
<keyword evidence="4" id="KW-1185">Reference proteome</keyword>
<dbReference type="Pfam" id="PF01613">
    <property type="entry name" value="Flavin_Reduct"/>
    <property type="match status" value="1"/>
</dbReference>
<dbReference type="Proteomes" id="UP000659172">
    <property type="component" value="Unassembled WGS sequence"/>
</dbReference>
<dbReference type="EMBL" id="JABXYK010000006">
    <property type="protein sequence ID" value="NVP55798.1"/>
    <property type="molecule type" value="Genomic_DNA"/>
</dbReference>
<accession>A0ABX2QF22</accession>
<proteinExistence type="predicted"/>
<dbReference type="Gene3D" id="2.30.110.10">
    <property type="entry name" value="Electron Transport, Fmn-binding Protein, Chain A"/>
    <property type="match status" value="1"/>
</dbReference>
<dbReference type="SUPFAM" id="SSF50475">
    <property type="entry name" value="FMN-binding split barrel"/>
    <property type="match status" value="1"/>
</dbReference>
<dbReference type="SMART" id="SM00903">
    <property type="entry name" value="Flavin_Reduct"/>
    <property type="match status" value="1"/>
</dbReference>
<keyword evidence="1" id="KW-0560">Oxidoreductase</keyword>
<dbReference type="InterPro" id="IPR012349">
    <property type="entry name" value="Split_barrel_FMN-bd"/>
</dbReference>
<evidence type="ECO:0000313" key="4">
    <source>
        <dbReference type="Proteomes" id="UP000659172"/>
    </source>
</evidence>
<feature type="domain" description="Flavin reductase like" evidence="2">
    <location>
        <begin position="53"/>
        <end position="200"/>
    </location>
</feature>
<dbReference type="PANTHER" id="PTHR30466:SF1">
    <property type="entry name" value="FMN REDUCTASE (NADH) RUTF"/>
    <property type="match status" value="1"/>
</dbReference>
<protein>
    <submittedName>
        <fullName evidence="3">Flavin reductase</fullName>
    </submittedName>
</protein>
<evidence type="ECO:0000313" key="3">
    <source>
        <dbReference type="EMBL" id="NVP55798.1"/>
    </source>
</evidence>
<gene>
    <name evidence="3" type="ORF">HV823_11100</name>
</gene>
<dbReference type="PANTHER" id="PTHR30466">
    <property type="entry name" value="FLAVIN REDUCTASE"/>
    <property type="match status" value="1"/>
</dbReference>
<dbReference type="InterPro" id="IPR002563">
    <property type="entry name" value="Flavin_Rdtase-like_dom"/>
</dbReference>
<name>A0ABX2QF22_9HYPH</name>